<evidence type="ECO:0000256" key="1">
    <source>
        <dbReference type="SAM" id="MobiDB-lite"/>
    </source>
</evidence>
<organism evidence="2 3">
    <name type="scientific">Dreissena polymorpha</name>
    <name type="common">Zebra mussel</name>
    <name type="synonym">Mytilus polymorpha</name>
    <dbReference type="NCBI Taxonomy" id="45954"/>
    <lineage>
        <taxon>Eukaryota</taxon>
        <taxon>Metazoa</taxon>
        <taxon>Spiralia</taxon>
        <taxon>Lophotrochozoa</taxon>
        <taxon>Mollusca</taxon>
        <taxon>Bivalvia</taxon>
        <taxon>Autobranchia</taxon>
        <taxon>Heteroconchia</taxon>
        <taxon>Euheterodonta</taxon>
        <taxon>Imparidentia</taxon>
        <taxon>Neoheterodontei</taxon>
        <taxon>Myida</taxon>
        <taxon>Dreissenoidea</taxon>
        <taxon>Dreissenidae</taxon>
        <taxon>Dreissena</taxon>
    </lineage>
</organism>
<proteinExistence type="predicted"/>
<reference evidence="2" key="2">
    <citation type="submission" date="2020-11" db="EMBL/GenBank/DDBJ databases">
        <authorList>
            <person name="McCartney M.A."/>
            <person name="Auch B."/>
            <person name="Kono T."/>
            <person name="Mallez S."/>
            <person name="Becker A."/>
            <person name="Gohl D.M."/>
            <person name="Silverstein K.A.T."/>
            <person name="Koren S."/>
            <person name="Bechman K.B."/>
            <person name="Herman A."/>
            <person name="Abrahante J.E."/>
            <person name="Garbe J."/>
        </authorList>
    </citation>
    <scope>NUCLEOTIDE SEQUENCE</scope>
    <source>
        <strain evidence="2">Duluth1</strain>
        <tissue evidence="2">Whole animal</tissue>
    </source>
</reference>
<name>A0A9D4MPP9_DREPO</name>
<accession>A0A9D4MPP9</accession>
<evidence type="ECO:0000313" key="2">
    <source>
        <dbReference type="EMBL" id="KAH3879955.1"/>
    </source>
</evidence>
<reference evidence="2" key="1">
    <citation type="journal article" date="2019" name="bioRxiv">
        <title>The Genome of the Zebra Mussel, Dreissena polymorpha: A Resource for Invasive Species Research.</title>
        <authorList>
            <person name="McCartney M.A."/>
            <person name="Auch B."/>
            <person name="Kono T."/>
            <person name="Mallez S."/>
            <person name="Zhang Y."/>
            <person name="Obille A."/>
            <person name="Becker A."/>
            <person name="Abrahante J.E."/>
            <person name="Garbe J."/>
            <person name="Badalamenti J.P."/>
            <person name="Herman A."/>
            <person name="Mangelson H."/>
            <person name="Liachko I."/>
            <person name="Sullivan S."/>
            <person name="Sone E.D."/>
            <person name="Koren S."/>
            <person name="Silverstein K.A.T."/>
            <person name="Beckman K.B."/>
            <person name="Gohl D.M."/>
        </authorList>
    </citation>
    <scope>NUCLEOTIDE SEQUENCE</scope>
    <source>
        <strain evidence="2">Duluth1</strain>
        <tissue evidence="2">Whole animal</tissue>
    </source>
</reference>
<evidence type="ECO:0000313" key="3">
    <source>
        <dbReference type="Proteomes" id="UP000828390"/>
    </source>
</evidence>
<dbReference type="EMBL" id="JAIWYP010000001">
    <property type="protein sequence ID" value="KAH3879955.1"/>
    <property type="molecule type" value="Genomic_DNA"/>
</dbReference>
<dbReference type="PROSITE" id="PS51257">
    <property type="entry name" value="PROKAR_LIPOPROTEIN"/>
    <property type="match status" value="1"/>
</dbReference>
<protein>
    <submittedName>
        <fullName evidence="2">Uncharacterized protein</fullName>
    </submittedName>
</protein>
<comment type="caution">
    <text evidence="2">The sequence shown here is derived from an EMBL/GenBank/DDBJ whole genome shotgun (WGS) entry which is preliminary data.</text>
</comment>
<gene>
    <name evidence="2" type="ORF">DPMN_003866</name>
</gene>
<sequence>MMMMRKRRGSINHIVGILFTSCLPARPPARPPASPPARPPASPPARPPARPPAWFVIQVNLAVRDLRHQSLKSKIKTNFISRI</sequence>
<feature type="region of interest" description="Disordered" evidence="1">
    <location>
        <begin position="26"/>
        <end position="49"/>
    </location>
</feature>
<keyword evidence="3" id="KW-1185">Reference proteome</keyword>
<dbReference type="AlphaFoldDB" id="A0A9D4MPP9"/>
<dbReference type="Proteomes" id="UP000828390">
    <property type="component" value="Unassembled WGS sequence"/>
</dbReference>